<evidence type="ECO:0000313" key="2">
    <source>
        <dbReference type="EMBL" id="MEQ2244775.1"/>
    </source>
</evidence>
<feature type="region of interest" description="Disordered" evidence="1">
    <location>
        <begin position="46"/>
        <end position="88"/>
    </location>
</feature>
<evidence type="ECO:0000313" key="3">
    <source>
        <dbReference type="Proteomes" id="UP001482620"/>
    </source>
</evidence>
<proteinExistence type="predicted"/>
<protein>
    <submittedName>
        <fullName evidence="2">Uncharacterized protein</fullName>
    </submittedName>
</protein>
<evidence type="ECO:0000256" key="1">
    <source>
        <dbReference type="SAM" id="MobiDB-lite"/>
    </source>
</evidence>
<feature type="compositionally biased region" description="Polar residues" evidence="1">
    <location>
        <begin position="57"/>
        <end position="75"/>
    </location>
</feature>
<comment type="caution">
    <text evidence="2">The sequence shown here is derived from an EMBL/GenBank/DDBJ whole genome shotgun (WGS) entry which is preliminary data.</text>
</comment>
<sequence>MKVLFSSDLAFTKPILAEISGSRPSTGVWYTRQRGRRWLGFTLHLQGRGTQGPRDWNTPSWPPQTESMCEATSFTPERRLKPEEQDLN</sequence>
<keyword evidence="3" id="KW-1185">Reference proteome</keyword>
<dbReference type="Proteomes" id="UP001482620">
    <property type="component" value="Unassembled WGS sequence"/>
</dbReference>
<accession>A0ABV0UK07</accession>
<dbReference type="EMBL" id="JAHRIQ010071653">
    <property type="protein sequence ID" value="MEQ2244775.1"/>
    <property type="molecule type" value="Genomic_DNA"/>
</dbReference>
<gene>
    <name evidence="2" type="ORF">ILYODFUR_020627</name>
</gene>
<name>A0ABV0UK07_9TELE</name>
<feature type="compositionally biased region" description="Basic and acidic residues" evidence="1">
    <location>
        <begin position="76"/>
        <end position="88"/>
    </location>
</feature>
<organism evidence="2 3">
    <name type="scientific">Ilyodon furcidens</name>
    <name type="common">goldbreast splitfin</name>
    <dbReference type="NCBI Taxonomy" id="33524"/>
    <lineage>
        <taxon>Eukaryota</taxon>
        <taxon>Metazoa</taxon>
        <taxon>Chordata</taxon>
        <taxon>Craniata</taxon>
        <taxon>Vertebrata</taxon>
        <taxon>Euteleostomi</taxon>
        <taxon>Actinopterygii</taxon>
        <taxon>Neopterygii</taxon>
        <taxon>Teleostei</taxon>
        <taxon>Neoteleostei</taxon>
        <taxon>Acanthomorphata</taxon>
        <taxon>Ovalentaria</taxon>
        <taxon>Atherinomorphae</taxon>
        <taxon>Cyprinodontiformes</taxon>
        <taxon>Goodeidae</taxon>
        <taxon>Ilyodon</taxon>
    </lineage>
</organism>
<reference evidence="2 3" key="1">
    <citation type="submission" date="2021-06" db="EMBL/GenBank/DDBJ databases">
        <authorList>
            <person name="Palmer J.M."/>
        </authorList>
    </citation>
    <scope>NUCLEOTIDE SEQUENCE [LARGE SCALE GENOMIC DNA]</scope>
    <source>
        <strain evidence="3">if_2019</strain>
        <tissue evidence="2">Muscle</tissue>
    </source>
</reference>